<keyword evidence="3" id="KW-0227">DNA damage</keyword>
<sequence length="145" mass="16476">MTSPCLNRLQIQLMPPAHDTLPQNYENQIFHISIFSLPEFLIFLQQLMTYLLERPKIRLLVFNSLWFPFQSSSDLPIRTRNVLLQRMQETLSKVCASTGVSVVVTTQLATKLVKDDGTAANFETGSRAILVPQPGLLDIIFICRI</sequence>
<dbReference type="PANTHER" id="PTHR46239:SF1">
    <property type="entry name" value="DNA REPAIR PROTEIN RAD51 HOMOLOG 3"/>
    <property type="match status" value="1"/>
</dbReference>
<accession>A0AAW0G2K1</accession>
<reference evidence="7 8" key="1">
    <citation type="submission" date="2022-09" db="EMBL/GenBank/DDBJ databases">
        <authorList>
            <person name="Palmer J.M."/>
        </authorList>
    </citation>
    <scope>NUCLEOTIDE SEQUENCE [LARGE SCALE GENOMIC DNA]</scope>
    <source>
        <strain evidence="7 8">DSM 7382</strain>
    </source>
</reference>
<dbReference type="GO" id="GO:0033065">
    <property type="term" value="C:Rad51C-XRCC3 complex"/>
    <property type="evidence" value="ECO:0007669"/>
    <property type="project" value="TreeGrafter"/>
</dbReference>
<dbReference type="InterPro" id="IPR027417">
    <property type="entry name" value="P-loop_NTPase"/>
</dbReference>
<dbReference type="Proteomes" id="UP001385951">
    <property type="component" value="Unassembled WGS sequence"/>
</dbReference>
<dbReference type="GO" id="GO:0000707">
    <property type="term" value="P:meiotic DNA recombinase assembly"/>
    <property type="evidence" value="ECO:0007669"/>
    <property type="project" value="TreeGrafter"/>
</dbReference>
<dbReference type="SUPFAM" id="SSF52540">
    <property type="entry name" value="P-loop containing nucleoside triphosphate hydrolases"/>
    <property type="match status" value="1"/>
</dbReference>
<dbReference type="GO" id="GO:0005657">
    <property type="term" value="C:replication fork"/>
    <property type="evidence" value="ECO:0007669"/>
    <property type="project" value="TreeGrafter"/>
</dbReference>
<dbReference type="AlphaFoldDB" id="A0AAW0G2K1"/>
<comment type="caution">
    <text evidence="7">The sequence shown here is derived from an EMBL/GenBank/DDBJ whole genome shotgun (WGS) entry which is preliminary data.</text>
</comment>
<evidence type="ECO:0000313" key="7">
    <source>
        <dbReference type="EMBL" id="KAK7685904.1"/>
    </source>
</evidence>
<evidence type="ECO:0008006" key="9">
    <source>
        <dbReference type="Google" id="ProtNLM"/>
    </source>
</evidence>
<dbReference type="InterPro" id="IPR052093">
    <property type="entry name" value="HR_Repair_Mediator"/>
</dbReference>
<dbReference type="GO" id="GO:0008821">
    <property type="term" value="F:crossover junction DNA endonuclease activity"/>
    <property type="evidence" value="ECO:0007669"/>
    <property type="project" value="TreeGrafter"/>
</dbReference>
<dbReference type="GO" id="GO:0005524">
    <property type="term" value="F:ATP binding"/>
    <property type="evidence" value="ECO:0007669"/>
    <property type="project" value="UniProtKB-KW"/>
</dbReference>
<name>A0AAW0G2K1_9APHY</name>
<dbReference type="GO" id="GO:0000400">
    <property type="term" value="F:four-way junction DNA binding"/>
    <property type="evidence" value="ECO:0007669"/>
    <property type="project" value="TreeGrafter"/>
</dbReference>
<evidence type="ECO:0000256" key="1">
    <source>
        <dbReference type="ARBA" id="ARBA00004123"/>
    </source>
</evidence>
<proteinExistence type="predicted"/>
<comment type="subcellular location">
    <subcellularLocation>
        <location evidence="1">Nucleus</location>
    </subcellularLocation>
</comment>
<dbReference type="EMBL" id="JASBNA010000018">
    <property type="protein sequence ID" value="KAK7685904.1"/>
    <property type="molecule type" value="Genomic_DNA"/>
</dbReference>
<dbReference type="Gene3D" id="3.40.50.300">
    <property type="entry name" value="P-loop containing nucleotide triphosphate hydrolases"/>
    <property type="match status" value="1"/>
</dbReference>
<evidence type="ECO:0000256" key="6">
    <source>
        <dbReference type="ARBA" id="ARBA00023242"/>
    </source>
</evidence>
<dbReference type="GO" id="GO:0007131">
    <property type="term" value="P:reciprocal meiotic recombination"/>
    <property type="evidence" value="ECO:0007669"/>
    <property type="project" value="TreeGrafter"/>
</dbReference>
<evidence type="ECO:0000313" key="8">
    <source>
        <dbReference type="Proteomes" id="UP001385951"/>
    </source>
</evidence>
<evidence type="ECO:0000256" key="2">
    <source>
        <dbReference type="ARBA" id="ARBA00022741"/>
    </source>
</evidence>
<protein>
    <recommendedName>
        <fullName evidence="9">DNA recombination and repair protein Rad51-like C-terminal domain-containing protein</fullName>
    </recommendedName>
</protein>
<dbReference type="GO" id="GO:0033063">
    <property type="term" value="C:Rad51B-Rad51C-Rad51D-XRCC2 complex"/>
    <property type="evidence" value="ECO:0007669"/>
    <property type="project" value="TreeGrafter"/>
</dbReference>
<keyword evidence="8" id="KW-1185">Reference proteome</keyword>
<keyword evidence="6" id="KW-0539">Nucleus</keyword>
<evidence type="ECO:0000256" key="3">
    <source>
        <dbReference type="ARBA" id="ARBA00022763"/>
    </source>
</evidence>
<evidence type="ECO:0000256" key="5">
    <source>
        <dbReference type="ARBA" id="ARBA00023204"/>
    </source>
</evidence>
<keyword evidence="4" id="KW-0067">ATP-binding</keyword>
<gene>
    <name evidence="7" type="ORF">QCA50_010711</name>
</gene>
<dbReference type="PANTHER" id="PTHR46239">
    <property type="entry name" value="DNA REPAIR PROTEIN RAD51 HOMOLOG 3 RAD51C"/>
    <property type="match status" value="1"/>
</dbReference>
<organism evidence="7 8">
    <name type="scientific">Cerrena zonata</name>
    <dbReference type="NCBI Taxonomy" id="2478898"/>
    <lineage>
        <taxon>Eukaryota</taxon>
        <taxon>Fungi</taxon>
        <taxon>Dikarya</taxon>
        <taxon>Basidiomycota</taxon>
        <taxon>Agaricomycotina</taxon>
        <taxon>Agaricomycetes</taxon>
        <taxon>Polyporales</taxon>
        <taxon>Cerrenaceae</taxon>
        <taxon>Cerrena</taxon>
    </lineage>
</organism>
<keyword evidence="5" id="KW-0234">DNA repair</keyword>
<keyword evidence="2" id="KW-0547">Nucleotide-binding</keyword>
<evidence type="ECO:0000256" key="4">
    <source>
        <dbReference type="ARBA" id="ARBA00022840"/>
    </source>
</evidence>